<dbReference type="PANTHER" id="PTHR39606:SF1">
    <property type="entry name" value="CELL SURFACE PROTEIN"/>
    <property type="match status" value="1"/>
</dbReference>
<reference evidence="2 3" key="1">
    <citation type="journal article" date="2014" name="PLoS ONE">
        <title>De novo Genome Assembly of the Fungal Plant Pathogen Pyrenophora semeniperda.</title>
        <authorList>
            <person name="Soliai M.M."/>
            <person name="Meyer S.E."/>
            <person name="Udall J.A."/>
            <person name="Elzinga D.E."/>
            <person name="Hermansen R.A."/>
            <person name="Bodily P.M."/>
            <person name="Hart A.A."/>
            <person name="Coleman C.E."/>
        </authorList>
    </citation>
    <scope>NUCLEOTIDE SEQUENCE [LARGE SCALE GENOMIC DNA]</scope>
    <source>
        <strain evidence="2 3">CCB06</strain>
        <tissue evidence="2">Mycelium</tissue>
    </source>
</reference>
<proteinExistence type="predicted"/>
<evidence type="ECO:0000256" key="1">
    <source>
        <dbReference type="SAM" id="MobiDB-lite"/>
    </source>
</evidence>
<feature type="region of interest" description="Disordered" evidence="1">
    <location>
        <begin position="1"/>
        <end position="110"/>
    </location>
</feature>
<dbReference type="OrthoDB" id="2590867at2759"/>
<feature type="compositionally biased region" description="Basic and acidic residues" evidence="1">
    <location>
        <begin position="76"/>
        <end position="94"/>
    </location>
</feature>
<feature type="compositionally biased region" description="Basic and acidic residues" evidence="1">
    <location>
        <begin position="156"/>
        <end position="172"/>
    </location>
</feature>
<sequence length="278" mass="30609">MTADLATRFARGTGEAIRGNAMGTATGSTNHGPHSTNVSNKLDPRVDSDIDHRADPTSTVGAEEDPLWSPSSDTPFKAHEYQHGASPPHEHRGSIGDSSSLKPANKLDPIFHVGPEEESMKYTNHPHIHRLRGSISGASGLEAAQKLDPPEVAMRIPEEVAARLPDEVKARSLDYSQPDSIYHQPKPVHKNSILNMLDPDVDSSQYHKNPSPSESGRYSPDMDDGIELQSRRRSRKSQFLGTKEDERAQVGRHSLQEHFHETTRPDGGLLSSKEVKEE</sequence>
<name>A0A3M7MBE3_9PLEO</name>
<feature type="compositionally biased region" description="Polar residues" evidence="1">
    <location>
        <begin position="202"/>
        <end position="216"/>
    </location>
</feature>
<feature type="region of interest" description="Disordered" evidence="1">
    <location>
        <begin position="148"/>
        <end position="278"/>
    </location>
</feature>
<dbReference type="AlphaFoldDB" id="A0A3M7MBE3"/>
<protein>
    <submittedName>
        <fullName evidence="2">Cell surface</fullName>
    </submittedName>
</protein>
<evidence type="ECO:0000313" key="3">
    <source>
        <dbReference type="Proteomes" id="UP000265663"/>
    </source>
</evidence>
<organism evidence="2 3">
    <name type="scientific">Pyrenophora seminiperda CCB06</name>
    <dbReference type="NCBI Taxonomy" id="1302712"/>
    <lineage>
        <taxon>Eukaryota</taxon>
        <taxon>Fungi</taxon>
        <taxon>Dikarya</taxon>
        <taxon>Ascomycota</taxon>
        <taxon>Pezizomycotina</taxon>
        <taxon>Dothideomycetes</taxon>
        <taxon>Pleosporomycetidae</taxon>
        <taxon>Pleosporales</taxon>
        <taxon>Pleosporineae</taxon>
        <taxon>Pleosporaceae</taxon>
        <taxon>Pyrenophora</taxon>
    </lineage>
</organism>
<feature type="compositionally biased region" description="Basic and acidic residues" evidence="1">
    <location>
        <begin position="42"/>
        <end position="55"/>
    </location>
</feature>
<evidence type="ECO:0000313" key="2">
    <source>
        <dbReference type="EMBL" id="RMZ71699.1"/>
    </source>
</evidence>
<gene>
    <name evidence="2" type="ORF">GMOD_00006842</name>
</gene>
<dbReference type="EMBL" id="KE747827">
    <property type="protein sequence ID" value="RMZ71699.1"/>
    <property type="molecule type" value="Genomic_DNA"/>
</dbReference>
<dbReference type="Proteomes" id="UP000265663">
    <property type="component" value="Unassembled WGS sequence"/>
</dbReference>
<feature type="compositionally biased region" description="Polar residues" evidence="1">
    <location>
        <begin position="23"/>
        <end position="40"/>
    </location>
</feature>
<feature type="compositionally biased region" description="Basic and acidic residues" evidence="1">
    <location>
        <begin position="242"/>
        <end position="264"/>
    </location>
</feature>
<accession>A0A3M7MBE3</accession>
<dbReference type="PANTHER" id="PTHR39606">
    <property type="entry name" value="SURFACE PROTEIN, PUTATIVE-RELATED"/>
    <property type="match status" value="1"/>
</dbReference>
<keyword evidence="3" id="KW-1185">Reference proteome</keyword>